<keyword evidence="3" id="KW-1185">Reference proteome</keyword>
<accession>B0DN38</accession>
<evidence type="ECO:0000313" key="2">
    <source>
        <dbReference type="EMBL" id="EDR03987.1"/>
    </source>
</evidence>
<dbReference type="Pfam" id="PF07350">
    <property type="entry name" value="Gig2-like"/>
    <property type="match status" value="1"/>
</dbReference>
<dbReference type="Proteomes" id="UP000001194">
    <property type="component" value="Unassembled WGS sequence"/>
</dbReference>
<dbReference type="PANTHER" id="PTHR30613">
    <property type="entry name" value="UNCHARACTERIZED PROTEIN YBIU-RELATED"/>
    <property type="match status" value="1"/>
</dbReference>
<dbReference type="OrthoDB" id="8249012at2759"/>
<dbReference type="GeneID" id="6080985"/>
<dbReference type="KEGG" id="lbc:LACBIDRAFT_295108"/>
<gene>
    <name evidence="2" type="ORF">LACBIDRAFT_295108</name>
</gene>
<dbReference type="HOGENOM" id="CLU_011148_0_0_1"/>
<dbReference type="RefSeq" id="XP_001885242.1">
    <property type="nucleotide sequence ID" value="XM_001885207.1"/>
</dbReference>
<dbReference type="InterPro" id="IPR027443">
    <property type="entry name" value="IPNS-like_sf"/>
</dbReference>
<dbReference type="Gene3D" id="2.60.120.330">
    <property type="entry name" value="B-lactam Antibiotic, Isopenicillin N Synthase, Chain"/>
    <property type="match status" value="1"/>
</dbReference>
<proteinExistence type="predicted"/>
<evidence type="ECO:0000313" key="3">
    <source>
        <dbReference type="Proteomes" id="UP000001194"/>
    </source>
</evidence>
<organism evidence="3">
    <name type="scientific">Laccaria bicolor (strain S238N-H82 / ATCC MYA-4686)</name>
    <name type="common">Bicoloured deceiver</name>
    <name type="synonym">Laccaria laccata var. bicolor</name>
    <dbReference type="NCBI Taxonomy" id="486041"/>
    <lineage>
        <taxon>Eukaryota</taxon>
        <taxon>Fungi</taxon>
        <taxon>Dikarya</taxon>
        <taxon>Basidiomycota</taxon>
        <taxon>Agaricomycotina</taxon>
        <taxon>Agaricomycetes</taxon>
        <taxon>Agaricomycetidae</taxon>
        <taxon>Agaricales</taxon>
        <taxon>Agaricineae</taxon>
        <taxon>Hydnangiaceae</taxon>
        <taxon>Laccaria</taxon>
    </lineage>
</organism>
<reference evidence="2 3" key="1">
    <citation type="journal article" date="2008" name="Nature">
        <title>The genome of Laccaria bicolor provides insights into mycorrhizal symbiosis.</title>
        <authorList>
            <person name="Martin F."/>
            <person name="Aerts A."/>
            <person name="Ahren D."/>
            <person name="Brun A."/>
            <person name="Danchin E.G.J."/>
            <person name="Duchaussoy F."/>
            <person name="Gibon J."/>
            <person name="Kohler A."/>
            <person name="Lindquist E."/>
            <person name="Pereda V."/>
            <person name="Salamov A."/>
            <person name="Shapiro H.J."/>
            <person name="Wuyts J."/>
            <person name="Blaudez D."/>
            <person name="Buee M."/>
            <person name="Brokstein P."/>
            <person name="Canbaeck B."/>
            <person name="Cohen D."/>
            <person name="Courty P.E."/>
            <person name="Coutinho P.M."/>
            <person name="Delaruelle C."/>
            <person name="Detter J.C."/>
            <person name="Deveau A."/>
            <person name="DiFazio S."/>
            <person name="Duplessis S."/>
            <person name="Fraissinet-Tachet L."/>
            <person name="Lucic E."/>
            <person name="Frey-Klett P."/>
            <person name="Fourrey C."/>
            <person name="Feussner I."/>
            <person name="Gay G."/>
            <person name="Grimwood J."/>
            <person name="Hoegger P.J."/>
            <person name="Jain P."/>
            <person name="Kilaru S."/>
            <person name="Labbe J."/>
            <person name="Lin Y.C."/>
            <person name="Legue V."/>
            <person name="Le Tacon F."/>
            <person name="Marmeisse R."/>
            <person name="Melayah D."/>
            <person name="Montanini B."/>
            <person name="Muratet M."/>
            <person name="Nehls U."/>
            <person name="Niculita-Hirzel H."/>
            <person name="Oudot-Le Secq M.P."/>
            <person name="Peter M."/>
            <person name="Quesneville H."/>
            <person name="Rajashekar B."/>
            <person name="Reich M."/>
            <person name="Rouhier N."/>
            <person name="Schmutz J."/>
            <person name="Yin T."/>
            <person name="Chalot M."/>
            <person name="Henrissat B."/>
            <person name="Kuees U."/>
            <person name="Lucas S."/>
            <person name="Van de Peer Y."/>
            <person name="Podila G.K."/>
            <person name="Polle A."/>
            <person name="Pukkila P.J."/>
            <person name="Richardson P.M."/>
            <person name="Rouze P."/>
            <person name="Sanders I.R."/>
            <person name="Stajich J.E."/>
            <person name="Tunlid A."/>
            <person name="Tuskan G."/>
            <person name="Grigoriev I.V."/>
        </authorList>
    </citation>
    <scope>NUCLEOTIDE SEQUENCE [LARGE SCALE GENOMIC DNA]</scope>
    <source>
        <strain evidence="3">S238N-H82 / ATCC MYA-4686</strain>
    </source>
</reference>
<dbReference type="AlphaFoldDB" id="B0DN38"/>
<dbReference type="SUPFAM" id="SSF51197">
    <property type="entry name" value="Clavaminate synthase-like"/>
    <property type="match status" value="1"/>
</dbReference>
<dbReference type="PANTHER" id="PTHR30613:SF1">
    <property type="entry name" value="DUF1479 DOMAIN PROTEIN (AFU_ORTHOLOGUE AFUA_5G09280)"/>
    <property type="match status" value="1"/>
</dbReference>
<name>B0DN38_LACBS</name>
<protein>
    <submittedName>
        <fullName evidence="2">Predicted protein</fullName>
    </submittedName>
</protein>
<dbReference type="InterPro" id="IPR010856">
    <property type="entry name" value="Gig2-like"/>
</dbReference>
<evidence type="ECO:0000256" key="1">
    <source>
        <dbReference type="SAM" id="MobiDB-lite"/>
    </source>
</evidence>
<dbReference type="InParanoid" id="B0DN38"/>
<sequence>MPLPPRFADLKREIAESYPDFERRVTDAWAEIVKQLEETSEAIKREGSDYIPQVQFDELHNLPEETVQRIRRVGSVVIGDVVDDADAIAWKKSLDEFVSANPGVQGFPGNNKQFFQLYWTKPQVQARSHSNVLATTVWLNNIYHVKGNEDLEGVDLSVPLSYADRFRIRHPGGDWSSFPPHIDSGSIERWDDPDFRSCFADILQGNWRLHDPYELGSRLKAKRTTYKRSDESTLFRTFQGWLSMSETGPTQGTLKVFPDVGLSNAYIILRPFFRPLVDVKSPEIYDPKNWSFDISTSDFPGIYEGGGGYTGPKPNIYTHPHLRLDETMTSLPKVNPGDMVFWHCDVVHSVEREHTGLEDSAVMYIPAVPLTPQNERYVERQKEAFLEGRSPPDFGGGGRENGFVGVGGVGDISTPAGRRAMGFAPDEEVQTPHSQKSKLLAGKKSVSRISHAFRELFK</sequence>
<feature type="region of interest" description="Disordered" evidence="1">
    <location>
        <begin position="423"/>
        <end position="443"/>
    </location>
</feature>
<dbReference type="EMBL" id="DS547120">
    <property type="protein sequence ID" value="EDR03987.1"/>
    <property type="molecule type" value="Genomic_DNA"/>
</dbReference>